<evidence type="ECO:0000313" key="2">
    <source>
        <dbReference type="EMBL" id="RNF14823.1"/>
    </source>
</evidence>
<organism evidence="2 3">
    <name type="scientific">Trypanosoma conorhini</name>
    <dbReference type="NCBI Taxonomy" id="83891"/>
    <lineage>
        <taxon>Eukaryota</taxon>
        <taxon>Discoba</taxon>
        <taxon>Euglenozoa</taxon>
        <taxon>Kinetoplastea</taxon>
        <taxon>Metakinetoplastina</taxon>
        <taxon>Trypanosomatida</taxon>
        <taxon>Trypanosomatidae</taxon>
        <taxon>Trypanosoma</taxon>
    </lineage>
</organism>
<evidence type="ECO:0000313" key="3">
    <source>
        <dbReference type="Proteomes" id="UP000284403"/>
    </source>
</evidence>
<dbReference type="GeneID" id="40319305"/>
<evidence type="ECO:0000256" key="1">
    <source>
        <dbReference type="SAM" id="MobiDB-lite"/>
    </source>
</evidence>
<feature type="region of interest" description="Disordered" evidence="1">
    <location>
        <begin position="1612"/>
        <end position="1647"/>
    </location>
</feature>
<dbReference type="EMBL" id="MKKU01000348">
    <property type="protein sequence ID" value="RNF14823.1"/>
    <property type="molecule type" value="Genomic_DNA"/>
</dbReference>
<keyword evidence="3" id="KW-1185">Reference proteome</keyword>
<dbReference type="Proteomes" id="UP000284403">
    <property type="component" value="Unassembled WGS sequence"/>
</dbReference>
<feature type="compositionally biased region" description="Basic and acidic residues" evidence="1">
    <location>
        <begin position="1614"/>
        <end position="1627"/>
    </location>
</feature>
<feature type="compositionally biased region" description="Polar residues" evidence="1">
    <location>
        <begin position="787"/>
        <end position="808"/>
    </location>
</feature>
<dbReference type="RefSeq" id="XP_029227285.1">
    <property type="nucleotide sequence ID" value="XM_029372587.1"/>
</dbReference>
<accession>A0A422PAU2</accession>
<protein>
    <recommendedName>
        <fullName evidence="4">Trafficking protein particle complex subunit 10</fullName>
    </recommendedName>
</protein>
<reference evidence="2 3" key="1">
    <citation type="journal article" date="2018" name="BMC Genomics">
        <title>Genomic comparison of Trypanosoma conorhini and Trypanosoma rangeli to Trypanosoma cruzi strains of high and low virulence.</title>
        <authorList>
            <person name="Bradwell K.R."/>
            <person name="Koparde V.N."/>
            <person name="Matveyev A.V."/>
            <person name="Serrano M.G."/>
            <person name="Alves J.M."/>
            <person name="Parikh H."/>
            <person name="Huang B."/>
            <person name="Lee V."/>
            <person name="Espinosa-Alvarez O."/>
            <person name="Ortiz P.A."/>
            <person name="Costa-Martins A.G."/>
            <person name="Teixeira M.M."/>
            <person name="Buck G.A."/>
        </authorList>
    </citation>
    <scope>NUCLEOTIDE SEQUENCE [LARGE SCALE GENOMIC DNA]</scope>
    <source>
        <strain evidence="2 3">025E</strain>
    </source>
</reference>
<feature type="region of interest" description="Disordered" evidence="1">
    <location>
        <begin position="781"/>
        <end position="808"/>
    </location>
</feature>
<evidence type="ECO:0008006" key="4">
    <source>
        <dbReference type="Google" id="ProtNLM"/>
    </source>
</evidence>
<dbReference type="OrthoDB" id="273537at2759"/>
<gene>
    <name evidence="2" type="ORF">Tco025E_05694</name>
</gene>
<name>A0A422PAU2_9TRYP</name>
<proteinExistence type="predicted"/>
<feature type="region of interest" description="Disordered" evidence="1">
    <location>
        <begin position="1382"/>
        <end position="1403"/>
    </location>
</feature>
<feature type="region of interest" description="Disordered" evidence="1">
    <location>
        <begin position="424"/>
        <end position="471"/>
    </location>
</feature>
<sequence length="1690" mass="184966">MRQAEHLKACSPLSQHDGDSLQECFSLAPPMVACLVRHIDRAMAEVATPPSIERCVVELQAFFQPYVDASRVVEHCLPGSKLRLQFGKAMDVNAGASSSLLNVYILAVDQPYSRPRLLAHVAKRWRTLLEGVGQEGRALVMLYHQDLVDAASFSAHRASGLLGDADAARQPDQRKAEAAVAALEPYFEELKALRFAPHQMCAYLPNEAPIRVLERLRAAFVERTARLTAAFDGYWRRQLHPARVDSEVSSQNNSTTTATVEAWSLHECWRRGYDLARHLLQFGVVNEAMTVFARMFSLYYYHSEDYGFVKNKATLARLGKLPNVFEPRTFSVGRDGYPSVLLDDAEMLEGLLFIVACEMWCALQLGLRNAVFARYKEFLHVAREKFTEETNSKITDAWELLFLLRCALSALRLNWHAAGPAVGGLDTPASPCPRTAAAHHRHNYHREAEEKEAEEEGEVHPPRPPRPSAECSDVLSVSLMKEWGTTATSPNLEASLASFVEEEARTQPGADKGGGASGGRAAATERLLTLCHSLQLDCDGESRWMCQLLAKLATVALEYLTDLAALVGYSEAGEVVAPLPSTSPPPEVVEFEMPEIASAAAFASLYRTLTETAAIAHSLLGDCHLEHALYYRCALSHRLENPAITAELCRRRLIPFCLHHGWLQLQTAVHCLLVESMDRVMQQREALGQPPLNDEEVAGLKESILYIIGALHERGALLDEIQVLCGKQPPEEWWRRLKQVDSKWKNRGEAKEEPSYSLSLLLRNPRLFCLCPDPLLEAATREEDETISASSMTATTGELESASASPSLRGSLGETVLVYFSAICLVDILGCEAEEEREGPRPAPTAVLASKKDWTNSEEPIHVLDVTKVVSSSYSAEQGRLQWVWEFRPCRAGEYYLLCITLRVGQTTLVYVHDQSATLSGGSLTADAAADDISSSVEATPRCLLSVPEPDIGIKLLALPPEEPHCFGDTLNFFKVHVEVERPLGAPRETTSPGPGSLAAAAAAERGEAVGCRSCSLEMSIPAGAFAATMATALRSSGQWDSRHALVAEATPPPDPSTLALICVSRPRRHALSRTSGSALLPKSLREGALLHDMAASRRTDVDHVADAVLSGLRSNTAHPTFSISDERTGAATAVPVNEQFVMSHLPPLLCSRGGKMKAACDAADAAERVASMHLEGSILATPRQQCCFSIRLDENEQQGEAEGGDANLSKVLEVTRLECQLPVLPIFMSGTDDCAQVSLCCQRNMESCTTSLLLPFRFAQAFTVEYAFKCFQSRIYCLVRVENVLRTTSLWLRGALLELLDTEHYYKLTWVSSTHEHLMRREWKPRETLHLFFELTPSTEPCAHETEVCHRVRLQLIYSNWSLAAGMTPLEAHILRPHSGTSAASSHATSPEGTPSAAAASLDASAGGVTEVRQPYAGIGSVCSSALERSICFAKQPRVCFNSVQLEKLQATCNTFYAPVGTFTSKHSCLFNVVIFLDPQQLKDCVGRQQGMAAAPTSETPSLAADLIEIISEDSFENAAAPAGASPVDLPGGCVFPAGEPIRFSVSLEPLAHNWPETCDGEEEFLITFRADPAAWLVTGKQRVRRVLSMMEDATLHFTAVPAPTPVACGAAAEREASRASQGRDDDQPEPQAQPHQRRRRQRVSVVATPTVEIRWASRGGAAGGETLLEDTAVAIDVVQFRTSMRIRH</sequence>
<comment type="caution">
    <text evidence="2">The sequence shown here is derived from an EMBL/GenBank/DDBJ whole genome shotgun (WGS) entry which is preliminary data.</text>
</comment>